<dbReference type="AlphaFoldDB" id="A0A5J9VGU0"/>
<reference evidence="4 5" key="1">
    <citation type="journal article" date="2019" name="Sci. Rep.">
        <title>A high-quality genome of Eragrostis curvula grass provides insights into Poaceae evolution and supports new strategies to enhance forage quality.</title>
        <authorList>
            <person name="Carballo J."/>
            <person name="Santos B.A.C.M."/>
            <person name="Zappacosta D."/>
            <person name="Garbus I."/>
            <person name="Selva J.P."/>
            <person name="Gallo C.A."/>
            <person name="Diaz A."/>
            <person name="Albertini E."/>
            <person name="Caccamo M."/>
            <person name="Echenique V."/>
        </authorList>
    </citation>
    <scope>NUCLEOTIDE SEQUENCE [LARGE SCALE GENOMIC DNA]</scope>
    <source>
        <strain evidence="5">cv. Victoria</strain>
        <tissue evidence="4">Leaf</tissue>
    </source>
</reference>
<dbReference type="PANTHER" id="PTHR33389">
    <property type="entry name" value="FAMILY PROTEIN, PUTATIVE (DUF2921)-RELATED"/>
    <property type="match status" value="1"/>
</dbReference>
<keyword evidence="2" id="KW-0732">Signal</keyword>
<gene>
    <name evidence="4" type="ORF">EJB05_17418</name>
</gene>
<feature type="non-terminal residue" evidence="4">
    <location>
        <position position="1"/>
    </location>
</feature>
<dbReference type="PANTHER" id="PTHR33389:SF35">
    <property type="entry name" value="DUF2921 FAMILY PROTEIN"/>
    <property type="match status" value="1"/>
</dbReference>
<evidence type="ECO:0000313" key="4">
    <source>
        <dbReference type="EMBL" id="TVU35522.1"/>
    </source>
</evidence>
<sequence length="678" mass="74433">MARPKNPNLATYHLCLILLLTVGLTSVVAALNSDLCTIPSPGPKNVATGEDALALLERFQLSAGYFVGGEEIHFAKNESDDWSYVARSFSLLPHSVDRTDDPSLLHVAATLTLSGGRTRLLQGGGRRRRRQSYLGGHSVSFSLDGYYTASTGELCMRGSGTYLDDDGSLERLTGVVLKLRVPSEPSLKDPFVTGRLKGAGFEAISLAAYAEDDSYKYGAQAATCPPSRPSSSPARGAFDAFGGDFSCARLKDHLMSSFKLQYSGGNMPALGSMPLREPRMQIGQVQCTANGAVRAYVVFANNTKTRRGLAALGPRFTVKEEAVVAEGRWESDRNMLCLRACRVVRSEPTLPAVRPEDCGIGMSFWFPGVWTIRDRSAVSGMLWSSSQAAGSKDGSGVISVSSIDGKTHRGNFSDVKYIYNYTMVEKAEKHYLASELSTYNKKTERSFMAANYTYRDFEFRFYDSNGLGYGSGQAYPVTINSVMVYGDRLAADDAFSRNPVVNKDNELLKVSYEIRHQFPPADWVPPTNRSSYSIPMEEHLIMAEGVYDPKTGVLCMIGCREHNGSTDCKMLITIQFASLDAKAQGHGNGVMSSLREKTDPLFFNKTEIRLFGMYNEDISESISRIDMESVMLAVSTTLAVHLHGPADPPHQEEPRGVRRHVHHHARRHGPGLRLPPFG</sequence>
<accession>A0A5J9VGU0</accession>
<protein>
    <recommendedName>
        <fullName evidence="3">DUF2921 domain-containing protein</fullName>
    </recommendedName>
</protein>
<name>A0A5J9VGU0_9POAL</name>
<dbReference type="Pfam" id="PF25333">
    <property type="entry name" value="DUF2921_N"/>
    <property type="match status" value="3"/>
</dbReference>
<comment type="caution">
    <text evidence="4">The sequence shown here is derived from an EMBL/GenBank/DDBJ whole genome shotgun (WGS) entry which is preliminary data.</text>
</comment>
<dbReference type="EMBL" id="RWGY01000009">
    <property type="protein sequence ID" value="TVU35522.1"/>
    <property type="molecule type" value="Genomic_DNA"/>
</dbReference>
<feature type="region of interest" description="Disordered" evidence="1">
    <location>
        <begin position="644"/>
        <end position="678"/>
    </location>
</feature>
<proteinExistence type="predicted"/>
<evidence type="ECO:0000256" key="1">
    <source>
        <dbReference type="SAM" id="MobiDB-lite"/>
    </source>
</evidence>
<feature type="chain" id="PRO_5023938008" description="DUF2921 domain-containing protein" evidence="2">
    <location>
        <begin position="31"/>
        <end position="678"/>
    </location>
</feature>
<dbReference type="OrthoDB" id="607498at2759"/>
<dbReference type="InterPro" id="IPR057425">
    <property type="entry name" value="DUF2921_N"/>
</dbReference>
<feature type="domain" description="DUF2921" evidence="3">
    <location>
        <begin position="33"/>
        <end position="197"/>
    </location>
</feature>
<feature type="domain" description="DUF2921" evidence="3">
    <location>
        <begin position="438"/>
        <end position="605"/>
    </location>
</feature>
<feature type="compositionally biased region" description="Basic residues" evidence="1">
    <location>
        <begin position="657"/>
        <end position="670"/>
    </location>
</feature>
<evidence type="ECO:0000256" key="2">
    <source>
        <dbReference type="SAM" id="SignalP"/>
    </source>
</evidence>
<feature type="signal peptide" evidence="2">
    <location>
        <begin position="1"/>
        <end position="30"/>
    </location>
</feature>
<evidence type="ECO:0000259" key="3">
    <source>
        <dbReference type="Pfam" id="PF25333"/>
    </source>
</evidence>
<evidence type="ECO:0000313" key="5">
    <source>
        <dbReference type="Proteomes" id="UP000324897"/>
    </source>
</evidence>
<keyword evidence="5" id="KW-1185">Reference proteome</keyword>
<dbReference type="Gramene" id="TVU35522">
    <property type="protein sequence ID" value="TVU35522"/>
    <property type="gene ID" value="EJB05_17418"/>
</dbReference>
<feature type="domain" description="DUF2921" evidence="3">
    <location>
        <begin position="222"/>
        <end position="391"/>
    </location>
</feature>
<dbReference type="Proteomes" id="UP000324897">
    <property type="component" value="Unassembled WGS sequence"/>
</dbReference>
<organism evidence="4 5">
    <name type="scientific">Eragrostis curvula</name>
    <name type="common">weeping love grass</name>
    <dbReference type="NCBI Taxonomy" id="38414"/>
    <lineage>
        <taxon>Eukaryota</taxon>
        <taxon>Viridiplantae</taxon>
        <taxon>Streptophyta</taxon>
        <taxon>Embryophyta</taxon>
        <taxon>Tracheophyta</taxon>
        <taxon>Spermatophyta</taxon>
        <taxon>Magnoliopsida</taxon>
        <taxon>Liliopsida</taxon>
        <taxon>Poales</taxon>
        <taxon>Poaceae</taxon>
        <taxon>PACMAD clade</taxon>
        <taxon>Chloridoideae</taxon>
        <taxon>Eragrostideae</taxon>
        <taxon>Eragrostidinae</taxon>
        <taxon>Eragrostis</taxon>
    </lineage>
</organism>